<feature type="compositionally biased region" description="Basic residues" evidence="2">
    <location>
        <begin position="472"/>
        <end position="487"/>
    </location>
</feature>
<feature type="compositionally biased region" description="Polar residues" evidence="2">
    <location>
        <begin position="517"/>
        <end position="536"/>
    </location>
</feature>
<dbReference type="InterPro" id="IPR035979">
    <property type="entry name" value="RBD_domain_sf"/>
</dbReference>
<dbReference type="AlphaFoldDB" id="A0AAV5ISV5"/>
<keyword evidence="1" id="KW-0694">RNA-binding</keyword>
<evidence type="ECO:0000313" key="4">
    <source>
        <dbReference type="EMBL" id="GKV02944.1"/>
    </source>
</evidence>
<dbReference type="InterPro" id="IPR000504">
    <property type="entry name" value="RRM_dom"/>
</dbReference>
<keyword evidence="5" id="KW-1185">Reference proteome</keyword>
<dbReference type="PANTHER" id="PTHR34427">
    <property type="entry name" value="DUF4283 DOMAIN PROTEIN"/>
    <property type="match status" value="1"/>
</dbReference>
<dbReference type="InterPro" id="IPR012677">
    <property type="entry name" value="Nucleotide-bd_a/b_plait_sf"/>
</dbReference>
<feature type="compositionally biased region" description="Basic residues" evidence="2">
    <location>
        <begin position="592"/>
        <end position="602"/>
    </location>
</feature>
<comment type="caution">
    <text evidence="4">The sequence shown here is derived from an EMBL/GenBank/DDBJ whole genome shotgun (WGS) entry which is preliminary data.</text>
</comment>
<evidence type="ECO:0000256" key="1">
    <source>
        <dbReference type="PROSITE-ProRule" id="PRU00176"/>
    </source>
</evidence>
<feature type="compositionally biased region" description="Basic and acidic residues" evidence="2">
    <location>
        <begin position="446"/>
        <end position="471"/>
    </location>
</feature>
<protein>
    <recommendedName>
        <fullName evidence="3">RRM domain-containing protein</fullName>
    </recommendedName>
</protein>
<feature type="region of interest" description="Disordered" evidence="2">
    <location>
        <begin position="116"/>
        <end position="151"/>
    </location>
</feature>
<dbReference type="PANTHER" id="PTHR34427:SF5">
    <property type="entry name" value="DUF4283 DOMAIN-CONTAINING PROTEIN"/>
    <property type="match status" value="1"/>
</dbReference>
<sequence length="705" mass="82023">MITEGKHEYQIDQDQLQRRRLGDSYDWGLYKQATPYFFTNFPEEWTQEDMWRTFVKFGRVFDNYSPPRRSRNGSRFGFVRFLGVKDRKELERKLDNIWIGDHKLWVNYPRYNDTQQKELVKGQQTSRHGKGEGDRSREGHAMDQEQDRKNTRLEDQIMDKKKVWVEKGRMDTWAGLEYNTNKEESSWLEGCYVGTTHSVEMVRNLQEKFYMEGYFNYRVRAMGGRLVLMDCEDREELKDLVESASEWLGQWFEKVCPWSPELIAKERFVWIRCQGVPLDVWGHDFFESMGRSWGKFICLDDSTSQRRRFDIARFLISTPIMNTISVLREIKIKGSLYKIKFLEEEFTNSFFSLKQDFIPHFQSESEEHESWSLESETEDYVWEKAVEQEQGSGIPMELELEDDDVKGSRGELGGMSQSHVQDKEEETVEKVADSLECVQISNGKVDRKAEGRVAQEARSEERVESSKEGRKMRPGFKKKINLGRRRQPTSYESSPNQANSSSMRPGICRPHQAEGAKSTSVNKSGNSRNKGSASTASKEEKEDLGGQDTVSKENQMKRTKWCKEGFPQQRKKKICLCSLVYIKARSAEEGKQRRKNRGRQNKKSTEGMAEPKFIASPNGEIAGDSVGDSGIQNCNRALRKQLQTQLAKDIWDLAKRMGATVENEEILKKINEMEGRDKRSKEDLERRAVEDPKKVSNFCDDTDVF</sequence>
<feature type="region of interest" description="Disordered" evidence="2">
    <location>
        <begin position="587"/>
        <end position="627"/>
    </location>
</feature>
<feature type="domain" description="RRM" evidence="3">
    <location>
        <begin position="34"/>
        <end position="111"/>
    </location>
</feature>
<dbReference type="Gene3D" id="3.30.70.330">
    <property type="match status" value="1"/>
</dbReference>
<evidence type="ECO:0000259" key="3">
    <source>
        <dbReference type="PROSITE" id="PS50102"/>
    </source>
</evidence>
<name>A0AAV5ISV5_9ROSI</name>
<evidence type="ECO:0000313" key="5">
    <source>
        <dbReference type="Proteomes" id="UP001054252"/>
    </source>
</evidence>
<reference evidence="4 5" key="1">
    <citation type="journal article" date="2021" name="Commun. Biol.">
        <title>The genome of Shorea leprosula (Dipterocarpaceae) highlights the ecological relevance of drought in aseasonal tropical rainforests.</title>
        <authorList>
            <person name="Ng K.K.S."/>
            <person name="Kobayashi M.J."/>
            <person name="Fawcett J.A."/>
            <person name="Hatakeyama M."/>
            <person name="Paape T."/>
            <person name="Ng C.H."/>
            <person name="Ang C.C."/>
            <person name="Tnah L.H."/>
            <person name="Lee C.T."/>
            <person name="Nishiyama T."/>
            <person name="Sese J."/>
            <person name="O'Brien M.J."/>
            <person name="Copetti D."/>
            <person name="Mohd Noor M.I."/>
            <person name="Ong R.C."/>
            <person name="Putra M."/>
            <person name="Sireger I.Z."/>
            <person name="Indrioko S."/>
            <person name="Kosugi Y."/>
            <person name="Izuno A."/>
            <person name="Isagi Y."/>
            <person name="Lee S.L."/>
            <person name="Shimizu K.K."/>
        </authorList>
    </citation>
    <scope>NUCLEOTIDE SEQUENCE [LARGE SCALE GENOMIC DNA]</scope>
    <source>
        <strain evidence="4">214</strain>
    </source>
</reference>
<dbReference type="Pfam" id="PF00076">
    <property type="entry name" value="RRM_1"/>
    <property type="match status" value="1"/>
</dbReference>
<proteinExistence type="predicted"/>
<dbReference type="Proteomes" id="UP001054252">
    <property type="component" value="Unassembled WGS sequence"/>
</dbReference>
<accession>A0AAV5ISV5</accession>
<feature type="region of interest" description="Disordered" evidence="2">
    <location>
        <begin position="405"/>
        <end position="425"/>
    </location>
</feature>
<evidence type="ECO:0000256" key="2">
    <source>
        <dbReference type="SAM" id="MobiDB-lite"/>
    </source>
</evidence>
<feature type="compositionally biased region" description="Basic and acidic residues" evidence="2">
    <location>
        <begin position="537"/>
        <end position="556"/>
    </location>
</feature>
<dbReference type="SUPFAM" id="SSF54928">
    <property type="entry name" value="RNA-binding domain, RBD"/>
    <property type="match status" value="1"/>
</dbReference>
<feature type="compositionally biased region" description="Basic and acidic residues" evidence="2">
    <location>
        <begin position="129"/>
        <end position="151"/>
    </location>
</feature>
<dbReference type="GO" id="GO:0003723">
    <property type="term" value="F:RNA binding"/>
    <property type="evidence" value="ECO:0007669"/>
    <property type="project" value="UniProtKB-UniRule"/>
</dbReference>
<feature type="compositionally biased region" description="Polar residues" evidence="2">
    <location>
        <begin position="488"/>
        <end position="503"/>
    </location>
</feature>
<organism evidence="4 5">
    <name type="scientific">Rubroshorea leprosula</name>
    <dbReference type="NCBI Taxonomy" id="152421"/>
    <lineage>
        <taxon>Eukaryota</taxon>
        <taxon>Viridiplantae</taxon>
        <taxon>Streptophyta</taxon>
        <taxon>Embryophyta</taxon>
        <taxon>Tracheophyta</taxon>
        <taxon>Spermatophyta</taxon>
        <taxon>Magnoliopsida</taxon>
        <taxon>eudicotyledons</taxon>
        <taxon>Gunneridae</taxon>
        <taxon>Pentapetalae</taxon>
        <taxon>rosids</taxon>
        <taxon>malvids</taxon>
        <taxon>Malvales</taxon>
        <taxon>Dipterocarpaceae</taxon>
        <taxon>Rubroshorea</taxon>
    </lineage>
</organism>
<dbReference type="EMBL" id="BPVZ01000019">
    <property type="protein sequence ID" value="GKV02944.1"/>
    <property type="molecule type" value="Genomic_DNA"/>
</dbReference>
<dbReference type="PROSITE" id="PS50102">
    <property type="entry name" value="RRM"/>
    <property type="match status" value="1"/>
</dbReference>
<gene>
    <name evidence="4" type="ORF">SLEP1_g15318</name>
</gene>
<feature type="region of interest" description="Disordered" evidence="2">
    <location>
        <begin position="446"/>
        <end position="564"/>
    </location>
</feature>